<name>A0A3A9Z4J3_9ACTN</name>
<sequence length="432" mass="45694">MAVPEAGGTAGDDRGPLRAAFGGLTTRGRSFVAAGAAAGGCAYALGQPDLLRVGVLLMVLPVACVLVLHRTHSRVAAWRRLTPATIAAGTEARVTLLVENVTRLPSGLLLLQDRVPYVLGSRPRFMLDRVEPGGRREVSYRVRSELRGRYPMGPLQVRLADPFGMVEISRSFGGQDLLTVLPRIETLPPVGLGGEAGGHGEGGQRTVALAGEDDVIPREYRHGDDLRRVHWRATAHRGALMVRREEQPLRARCTVLLDTRRTGYLGAGPESAFERAVSGAASAVLHLAQRGYQVTLLTDTGLLVPGSEAEITDGTEVVALIMDALAVIDHSSVTTLAPSPRALRAVEGALLLAFLGAVDATQAAALAPLRQRAGAAVAFPAAGQADPGLESYQRRGLRAAGWVARGLRPGAGLPRAWEEAAQDLAAHGRRAW</sequence>
<organism evidence="2 3">
    <name type="scientific">Streptomyces hoynatensis</name>
    <dbReference type="NCBI Taxonomy" id="1141874"/>
    <lineage>
        <taxon>Bacteria</taxon>
        <taxon>Bacillati</taxon>
        <taxon>Actinomycetota</taxon>
        <taxon>Actinomycetes</taxon>
        <taxon>Kitasatosporales</taxon>
        <taxon>Streptomycetaceae</taxon>
        <taxon>Streptomyces</taxon>
    </lineage>
</organism>
<evidence type="ECO:0000259" key="1">
    <source>
        <dbReference type="Pfam" id="PF01882"/>
    </source>
</evidence>
<dbReference type="Pfam" id="PF01882">
    <property type="entry name" value="DUF58"/>
    <property type="match status" value="1"/>
</dbReference>
<evidence type="ECO:0000313" key="3">
    <source>
        <dbReference type="Proteomes" id="UP000272474"/>
    </source>
</evidence>
<dbReference type="RefSeq" id="WP_120678909.1">
    <property type="nucleotide sequence ID" value="NZ_RBAL01000006.1"/>
</dbReference>
<reference evidence="2 3" key="1">
    <citation type="journal article" date="2014" name="Int. J. Syst. Evol. Microbiol.">
        <title>Streptomyces hoynatensis sp. nov., isolated from deep marine sediment.</title>
        <authorList>
            <person name="Veyisoglu A."/>
            <person name="Sahin N."/>
        </authorList>
    </citation>
    <scope>NUCLEOTIDE SEQUENCE [LARGE SCALE GENOMIC DNA]</scope>
    <source>
        <strain evidence="2 3">KCTC 29097</strain>
    </source>
</reference>
<dbReference type="Proteomes" id="UP000272474">
    <property type="component" value="Unassembled WGS sequence"/>
</dbReference>
<proteinExistence type="predicted"/>
<evidence type="ECO:0000313" key="2">
    <source>
        <dbReference type="EMBL" id="RKN42296.1"/>
    </source>
</evidence>
<protein>
    <submittedName>
        <fullName evidence="2">DUF58 domain-containing protein</fullName>
    </submittedName>
</protein>
<keyword evidence="3" id="KW-1185">Reference proteome</keyword>
<dbReference type="InterPro" id="IPR002881">
    <property type="entry name" value="DUF58"/>
</dbReference>
<dbReference type="AlphaFoldDB" id="A0A3A9Z4J3"/>
<comment type="caution">
    <text evidence="2">The sequence shown here is derived from an EMBL/GenBank/DDBJ whole genome shotgun (WGS) entry which is preliminary data.</text>
</comment>
<dbReference type="EMBL" id="RBAL01000006">
    <property type="protein sequence ID" value="RKN42296.1"/>
    <property type="molecule type" value="Genomic_DNA"/>
</dbReference>
<gene>
    <name evidence="2" type="ORF">D7294_12670</name>
</gene>
<dbReference type="OrthoDB" id="9812729at2"/>
<feature type="domain" description="DUF58" evidence="1">
    <location>
        <begin position="218"/>
        <end position="308"/>
    </location>
</feature>
<dbReference type="PANTHER" id="PTHR34351:SF1">
    <property type="entry name" value="SLR1927 PROTEIN"/>
    <property type="match status" value="1"/>
</dbReference>
<accession>A0A3A9Z4J3</accession>
<dbReference type="PANTHER" id="PTHR34351">
    <property type="entry name" value="SLR1927 PROTEIN-RELATED"/>
    <property type="match status" value="1"/>
</dbReference>